<dbReference type="InterPro" id="IPR019533">
    <property type="entry name" value="Peptidase_S26"/>
</dbReference>
<keyword evidence="11" id="KW-1185">Reference proteome</keyword>
<sequence>MREPVAMADTPQTSSETSPGKSETKDTLRFFLKLALFVFILRSLIVTSFVIPSESMLPRLLIGDYLFVTKWNYGYSRWSFPFGLPLLPGRVLGRDPARGDVVVFRSPEPDDHDVIKRVVGLPGDTIQVRGGQVILNGRAIPKQRIADFLLPLTPNFDANKCGPFVDTVAGKPVCRYPRFRETLPNGKSYDVLDQGNFPEADDTGVYTVPADHVFLMGDNRDDSADSRFAPPRGMGMIPMNRLEGRAAVTFFSTDGSAEWIKPWTWVSAARWNRIGEGF</sequence>
<dbReference type="eggNOG" id="COG0681">
    <property type="taxonomic scope" value="Bacteria"/>
</dbReference>
<evidence type="ECO:0000259" key="9">
    <source>
        <dbReference type="Pfam" id="PF10502"/>
    </source>
</evidence>
<dbReference type="PROSITE" id="PS00760">
    <property type="entry name" value="SPASE_I_2"/>
    <property type="match status" value="1"/>
</dbReference>
<evidence type="ECO:0000256" key="8">
    <source>
        <dbReference type="SAM" id="MobiDB-lite"/>
    </source>
</evidence>
<proteinExistence type="inferred from homology"/>
<keyword evidence="7" id="KW-0812">Transmembrane</keyword>
<dbReference type="EMBL" id="BBPI01000038">
    <property type="protein sequence ID" value="GAM00861.1"/>
    <property type="molecule type" value="Genomic_DNA"/>
</dbReference>
<feature type="region of interest" description="Disordered" evidence="8">
    <location>
        <begin position="1"/>
        <end position="23"/>
    </location>
</feature>
<evidence type="ECO:0000256" key="3">
    <source>
        <dbReference type="ARBA" id="ARBA00013208"/>
    </source>
</evidence>
<dbReference type="PRINTS" id="PR00727">
    <property type="entry name" value="LEADERPTASE"/>
</dbReference>
<feature type="active site" evidence="6">
    <location>
        <position position="55"/>
    </location>
</feature>
<dbReference type="InterPro" id="IPR036286">
    <property type="entry name" value="LexA/Signal_pep-like_sf"/>
</dbReference>
<protein>
    <recommendedName>
        <fullName evidence="4 7">Signal peptidase I</fullName>
        <ecNumber evidence="3 7">3.4.21.89</ecNumber>
    </recommendedName>
</protein>
<feature type="transmembrane region" description="Helical" evidence="7">
    <location>
        <begin position="30"/>
        <end position="51"/>
    </location>
</feature>
<dbReference type="EC" id="3.4.21.89" evidence="3 7"/>
<organism evidence="10 11">
    <name type="scientific">Sphingomonas parapaucimobilis NBRC 15100</name>
    <dbReference type="NCBI Taxonomy" id="1219049"/>
    <lineage>
        <taxon>Bacteria</taxon>
        <taxon>Pseudomonadati</taxon>
        <taxon>Pseudomonadota</taxon>
        <taxon>Alphaproteobacteria</taxon>
        <taxon>Sphingomonadales</taxon>
        <taxon>Sphingomonadaceae</taxon>
        <taxon>Sphingomonas</taxon>
    </lineage>
</organism>
<comment type="catalytic activity">
    <reaction evidence="1 7">
        <text>Cleavage of hydrophobic, N-terminal signal or leader sequences from secreted and periplasmic proteins.</text>
        <dbReference type="EC" id="3.4.21.89"/>
    </reaction>
</comment>
<evidence type="ECO:0000256" key="4">
    <source>
        <dbReference type="ARBA" id="ARBA00019232"/>
    </source>
</evidence>
<feature type="active site" evidence="6">
    <location>
        <position position="116"/>
    </location>
</feature>
<dbReference type="InterPro" id="IPR019757">
    <property type="entry name" value="Pept_S26A_signal_pept_1_Lys-AS"/>
</dbReference>
<accession>A0A0A1W6X3</accession>
<name>A0A0A1W6X3_9SPHN</name>
<evidence type="ECO:0000256" key="7">
    <source>
        <dbReference type="RuleBase" id="RU362042"/>
    </source>
</evidence>
<evidence type="ECO:0000313" key="11">
    <source>
        <dbReference type="Proteomes" id="UP000032305"/>
    </source>
</evidence>
<feature type="domain" description="Peptidase S26" evidence="9">
    <location>
        <begin position="26"/>
        <end position="250"/>
    </location>
</feature>
<comment type="caution">
    <text evidence="10">The sequence shown here is derived from an EMBL/GenBank/DDBJ whole genome shotgun (WGS) entry which is preliminary data.</text>
</comment>
<keyword evidence="7" id="KW-0472">Membrane</keyword>
<dbReference type="GO" id="GO:0006465">
    <property type="term" value="P:signal peptide processing"/>
    <property type="evidence" value="ECO:0007669"/>
    <property type="project" value="InterPro"/>
</dbReference>
<dbReference type="SUPFAM" id="SSF51306">
    <property type="entry name" value="LexA/Signal peptidase"/>
    <property type="match status" value="1"/>
</dbReference>
<dbReference type="GO" id="GO:0004252">
    <property type="term" value="F:serine-type endopeptidase activity"/>
    <property type="evidence" value="ECO:0007669"/>
    <property type="project" value="InterPro"/>
</dbReference>
<dbReference type="InterPro" id="IPR000223">
    <property type="entry name" value="Pept_S26A_signal_pept_1"/>
</dbReference>
<dbReference type="PANTHER" id="PTHR43390">
    <property type="entry name" value="SIGNAL PEPTIDASE I"/>
    <property type="match status" value="1"/>
</dbReference>
<dbReference type="Pfam" id="PF10502">
    <property type="entry name" value="Peptidase_S26"/>
    <property type="match status" value="1"/>
</dbReference>
<dbReference type="Gene3D" id="2.10.109.10">
    <property type="entry name" value="Umud Fragment, subunit A"/>
    <property type="match status" value="1"/>
</dbReference>
<dbReference type="AlphaFoldDB" id="A0A0A1W6X3"/>
<evidence type="ECO:0000256" key="5">
    <source>
        <dbReference type="ARBA" id="ARBA00022801"/>
    </source>
</evidence>
<evidence type="ECO:0000256" key="1">
    <source>
        <dbReference type="ARBA" id="ARBA00000677"/>
    </source>
</evidence>
<comment type="similarity">
    <text evidence="2 7">Belongs to the peptidase S26 family.</text>
</comment>
<dbReference type="GO" id="GO:0016020">
    <property type="term" value="C:membrane"/>
    <property type="evidence" value="ECO:0007669"/>
    <property type="project" value="UniProtKB-SubCell"/>
</dbReference>
<keyword evidence="7" id="KW-1133">Transmembrane helix</keyword>
<keyword evidence="5 7" id="KW-0378">Hydrolase</keyword>
<dbReference type="GO" id="GO:0009003">
    <property type="term" value="F:signal peptidase activity"/>
    <property type="evidence" value="ECO:0007669"/>
    <property type="project" value="UniProtKB-EC"/>
</dbReference>
<gene>
    <name evidence="10" type="ORF">SP5_038_00200</name>
</gene>
<comment type="subcellular location">
    <subcellularLocation>
        <location evidence="7">Membrane</location>
        <topology evidence="7">Single-pass type II membrane protein</topology>
    </subcellularLocation>
</comment>
<dbReference type="Proteomes" id="UP000032305">
    <property type="component" value="Unassembled WGS sequence"/>
</dbReference>
<dbReference type="CDD" id="cd06530">
    <property type="entry name" value="S26_SPase_I"/>
    <property type="match status" value="1"/>
</dbReference>
<dbReference type="NCBIfam" id="TIGR02227">
    <property type="entry name" value="sigpep_I_bact"/>
    <property type="match status" value="1"/>
</dbReference>
<evidence type="ECO:0000313" key="10">
    <source>
        <dbReference type="EMBL" id="GAM00861.1"/>
    </source>
</evidence>
<evidence type="ECO:0000256" key="2">
    <source>
        <dbReference type="ARBA" id="ARBA00009370"/>
    </source>
</evidence>
<feature type="compositionally biased region" description="Polar residues" evidence="8">
    <location>
        <begin position="10"/>
        <end position="21"/>
    </location>
</feature>
<reference evidence="10 11" key="1">
    <citation type="submission" date="2014-11" db="EMBL/GenBank/DDBJ databases">
        <title>Whole genome shotgun sequence of Sphingomonas parapaucimobilis NBRC 15100.</title>
        <authorList>
            <person name="Katano-Makiyama Y."/>
            <person name="Hosoyama A."/>
            <person name="Hashimoto M."/>
            <person name="Hosoyama Y."/>
            <person name="Noguchi M."/>
            <person name="Numata M."/>
            <person name="Tsuchikane K."/>
            <person name="Hirakata S."/>
            <person name="Uohara A."/>
            <person name="Shimodaira J."/>
            <person name="Ohji S."/>
            <person name="Ichikawa N."/>
            <person name="Kimura A."/>
            <person name="Yamazoe A."/>
            <person name="Fujita N."/>
        </authorList>
    </citation>
    <scope>NUCLEOTIDE SEQUENCE [LARGE SCALE GENOMIC DNA]</scope>
    <source>
        <strain evidence="10 11">NBRC 15100</strain>
    </source>
</reference>
<dbReference type="PANTHER" id="PTHR43390:SF1">
    <property type="entry name" value="CHLOROPLAST PROCESSING PEPTIDASE"/>
    <property type="match status" value="1"/>
</dbReference>
<keyword evidence="7" id="KW-0645">Protease</keyword>
<evidence type="ECO:0000256" key="6">
    <source>
        <dbReference type="PIRSR" id="PIRSR600223-1"/>
    </source>
</evidence>